<dbReference type="Proteomes" id="UP000199300">
    <property type="component" value="Unassembled WGS sequence"/>
</dbReference>
<keyword evidence="4" id="KW-1185">Reference proteome</keyword>
<gene>
    <name evidence="3" type="ORF">SAMN04488134_101284</name>
</gene>
<proteinExistence type="predicted"/>
<dbReference type="AlphaFoldDB" id="A0A1H8HAS3"/>
<dbReference type="RefSeq" id="WP_091493938.1">
    <property type="nucleotide sequence ID" value="NZ_FODJ01000001.1"/>
</dbReference>
<evidence type="ECO:0000259" key="2">
    <source>
        <dbReference type="Pfam" id="PF02517"/>
    </source>
</evidence>
<name>A0A1H8HAS3_9BACI</name>
<feature type="transmembrane region" description="Helical" evidence="1">
    <location>
        <begin position="186"/>
        <end position="203"/>
    </location>
</feature>
<feature type="domain" description="CAAX prenyl protease 2/Lysostaphin resistance protein A-like" evidence="2">
    <location>
        <begin position="127"/>
        <end position="221"/>
    </location>
</feature>
<dbReference type="InterPro" id="IPR003675">
    <property type="entry name" value="Rce1/LyrA-like_dom"/>
</dbReference>
<accession>A0A1H8HAS3</accession>
<evidence type="ECO:0000313" key="3">
    <source>
        <dbReference type="EMBL" id="SEN52658.1"/>
    </source>
</evidence>
<feature type="transmembrane region" description="Helical" evidence="1">
    <location>
        <begin position="209"/>
        <end position="231"/>
    </location>
</feature>
<dbReference type="GO" id="GO:0004175">
    <property type="term" value="F:endopeptidase activity"/>
    <property type="evidence" value="ECO:0007669"/>
    <property type="project" value="UniProtKB-ARBA"/>
</dbReference>
<dbReference type="Pfam" id="PF02517">
    <property type="entry name" value="Rce1-like"/>
    <property type="match status" value="1"/>
</dbReference>
<keyword evidence="1" id="KW-0472">Membrane</keyword>
<dbReference type="OrthoDB" id="161212at2"/>
<sequence length="232" mass="26021">MKYFKLTIYTIIMFLVTRLLSLVARNPIFNFSIFNNTVLNYHLNYQLSGLIIAAVSLLILYIFADKIRLGYLNANRQGKIKPSALLGIKHEGRWESDTWSIGAIMVAIIGAVTLLQTFRLGFSFSLTTILMVVPLAASNAFTEEVIFRLSYVTMGENETNSSLYGLIMGSIVFGVIHYWGIVPNGLFGALISALLGLFLAKSIQETKGFYWAFMIHFLLDVVIMFFIFNVAA</sequence>
<feature type="transmembrane region" description="Helical" evidence="1">
    <location>
        <begin position="98"/>
        <end position="115"/>
    </location>
</feature>
<feature type="transmembrane region" description="Helical" evidence="1">
    <location>
        <begin position="45"/>
        <end position="64"/>
    </location>
</feature>
<evidence type="ECO:0000256" key="1">
    <source>
        <dbReference type="SAM" id="Phobius"/>
    </source>
</evidence>
<feature type="transmembrane region" description="Helical" evidence="1">
    <location>
        <begin position="122"/>
        <end position="141"/>
    </location>
</feature>
<feature type="transmembrane region" description="Helical" evidence="1">
    <location>
        <begin position="161"/>
        <end position="179"/>
    </location>
</feature>
<evidence type="ECO:0000313" key="4">
    <source>
        <dbReference type="Proteomes" id="UP000199300"/>
    </source>
</evidence>
<dbReference type="GO" id="GO:0080120">
    <property type="term" value="P:CAAX-box protein maturation"/>
    <property type="evidence" value="ECO:0007669"/>
    <property type="project" value="UniProtKB-ARBA"/>
</dbReference>
<dbReference type="EMBL" id="FODJ01000001">
    <property type="protein sequence ID" value="SEN52658.1"/>
    <property type="molecule type" value="Genomic_DNA"/>
</dbReference>
<keyword evidence="1" id="KW-1133">Transmembrane helix</keyword>
<feature type="transmembrane region" description="Helical" evidence="1">
    <location>
        <begin position="6"/>
        <end position="24"/>
    </location>
</feature>
<keyword evidence="1" id="KW-0812">Transmembrane</keyword>
<reference evidence="3 4" key="1">
    <citation type="submission" date="2016-10" db="EMBL/GenBank/DDBJ databases">
        <authorList>
            <person name="de Groot N.N."/>
        </authorList>
    </citation>
    <scope>NUCLEOTIDE SEQUENCE [LARGE SCALE GENOMIC DNA]</scope>
    <source>
        <strain evidence="3 4">CGMCC 1.10434</strain>
    </source>
</reference>
<protein>
    <recommendedName>
        <fullName evidence="2">CAAX prenyl protease 2/Lysostaphin resistance protein A-like domain-containing protein</fullName>
    </recommendedName>
</protein>
<organism evidence="3 4">
    <name type="scientific">Amphibacillus marinus</name>
    <dbReference type="NCBI Taxonomy" id="872970"/>
    <lineage>
        <taxon>Bacteria</taxon>
        <taxon>Bacillati</taxon>
        <taxon>Bacillota</taxon>
        <taxon>Bacilli</taxon>
        <taxon>Bacillales</taxon>
        <taxon>Bacillaceae</taxon>
        <taxon>Amphibacillus</taxon>
    </lineage>
</organism>